<name>A0A0C3F9Y3_PILCF</name>
<dbReference type="HOGENOM" id="CLU_2159370_0_0_1"/>
<dbReference type="EMBL" id="KN833032">
    <property type="protein sequence ID" value="KIM76684.1"/>
    <property type="molecule type" value="Genomic_DNA"/>
</dbReference>
<protein>
    <submittedName>
        <fullName evidence="1">Uncharacterized protein</fullName>
    </submittedName>
</protein>
<reference evidence="2" key="2">
    <citation type="submission" date="2015-01" db="EMBL/GenBank/DDBJ databases">
        <title>Evolutionary Origins and Diversification of the Mycorrhizal Mutualists.</title>
        <authorList>
            <consortium name="DOE Joint Genome Institute"/>
            <consortium name="Mycorrhizal Genomics Consortium"/>
            <person name="Kohler A."/>
            <person name="Kuo A."/>
            <person name="Nagy L.G."/>
            <person name="Floudas D."/>
            <person name="Copeland A."/>
            <person name="Barry K.W."/>
            <person name="Cichocki N."/>
            <person name="Veneault-Fourrey C."/>
            <person name="LaButti K."/>
            <person name="Lindquist E.A."/>
            <person name="Lipzen A."/>
            <person name="Lundell T."/>
            <person name="Morin E."/>
            <person name="Murat C."/>
            <person name="Riley R."/>
            <person name="Ohm R."/>
            <person name="Sun H."/>
            <person name="Tunlid A."/>
            <person name="Henrissat B."/>
            <person name="Grigoriev I.V."/>
            <person name="Hibbett D.S."/>
            <person name="Martin F."/>
        </authorList>
    </citation>
    <scope>NUCLEOTIDE SEQUENCE [LARGE SCALE GENOMIC DNA]</scope>
    <source>
        <strain evidence="2">F 1598</strain>
    </source>
</reference>
<accession>A0A0C3F9Y3</accession>
<evidence type="ECO:0000313" key="1">
    <source>
        <dbReference type="EMBL" id="KIM76684.1"/>
    </source>
</evidence>
<dbReference type="AlphaFoldDB" id="A0A0C3F9Y3"/>
<dbReference type="Proteomes" id="UP000054166">
    <property type="component" value="Unassembled WGS sequence"/>
</dbReference>
<gene>
    <name evidence="1" type="ORF">PILCRDRAFT_639608</name>
</gene>
<dbReference type="InParanoid" id="A0A0C3F9Y3"/>
<sequence length="111" mass="12846">MNQQLPLEIKLCFSEHYNEHDITLYVSEHAIGIILFVSDFVNEIMIDSTSKAHLRMPVRIQRNTNRHTSGLEFHKDRGTSLGDHLTTEGDVLSQCYYRSFCVQPSHQTQPE</sequence>
<organism evidence="1 2">
    <name type="scientific">Piloderma croceum (strain F 1598)</name>
    <dbReference type="NCBI Taxonomy" id="765440"/>
    <lineage>
        <taxon>Eukaryota</taxon>
        <taxon>Fungi</taxon>
        <taxon>Dikarya</taxon>
        <taxon>Basidiomycota</taxon>
        <taxon>Agaricomycotina</taxon>
        <taxon>Agaricomycetes</taxon>
        <taxon>Agaricomycetidae</taxon>
        <taxon>Atheliales</taxon>
        <taxon>Atheliaceae</taxon>
        <taxon>Piloderma</taxon>
    </lineage>
</organism>
<proteinExistence type="predicted"/>
<keyword evidence="2" id="KW-1185">Reference proteome</keyword>
<reference evidence="1 2" key="1">
    <citation type="submission" date="2014-04" db="EMBL/GenBank/DDBJ databases">
        <authorList>
            <consortium name="DOE Joint Genome Institute"/>
            <person name="Kuo A."/>
            <person name="Tarkka M."/>
            <person name="Buscot F."/>
            <person name="Kohler A."/>
            <person name="Nagy L.G."/>
            <person name="Floudas D."/>
            <person name="Copeland A."/>
            <person name="Barry K.W."/>
            <person name="Cichocki N."/>
            <person name="Veneault-Fourrey C."/>
            <person name="LaButti K."/>
            <person name="Lindquist E.A."/>
            <person name="Lipzen A."/>
            <person name="Lundell T."/>
            <person name="Morin E."/>
            <person name="Murat C."/>
            <person name="Sun H."/>
            <person name="Tunlid A."/>
            <person name="Henrissat B."/>
            <person name="Grigoriev I.V."/>
            <person name="Hibbett D.S."/>
            <person name="Martin F."/>
            <person name="Nordberg H.P."/>
            <person name="Cantor M.N."/>
            <person name="Hua S.X."/>
        </authorList>
    </citation>
    <scope>NUCLEOTIDE SEQUENCE [LARGE SCALE GENOMIC DNA]</scope>
    <source>
        <strain evidence="1 2">F 1598</strain>
    </source>
</reference>
<evidence type="ECO:0000313" key="2">
    <source>
        <dbReference type="Proteomes" id="UP000054166"/>
    </source>
</evidence>